<organism evidence="2 3">
    <name type="scientific">Apatococcus fuscideae</name>
    <dbReference type="NCBI Taxonomy" id="2026836"/>
    <lineage>
        <taxon>Eukaryota</taxon>
        <taxon>Viridiplantae</taxon>
        <taxon>Chlorophyta</taxon>
        <taxon>core chlorophytes</taxon>
        <taxon>Trebouxiophyceae</taxon>
        <taxon>Chlorellales</taxon>
        <taxon>Chlorellaceae</taxon>
        <taxon>Apatococcus</taxon>
    </lineage>
</organism>
<evidence type="ECO:0000256" key="1">
    <source>
        <dbReference type="SAM" id="MobiDB-lite"/>
    </source>
</evidence>
<protein>
    <submittedName>
        <fullName evidence="2">Uncharacterized protein</fullName>
    </submittedName>
</protein>
<accession>A0AAW1T2C5</accession>
<sequence length="98" mass="10795">MPSAFQQVPHKPGAMEAELVADLQQEPKHSEQVEWFVDTAQRVTQPSQCGQTYELGPYADVDPALLPVMRGMRKKNREGSPGSTRTSSSPSPSQGSYY</sequence>
<dbReference type="EMBL" id="JALJOV010000516">
    <property type="protein sequence ID" value="KAK9863107.1"/>
    <property type="molecule type" value="Genomic_DNA"/>
</dbReference>
<evidence type="ECO:0000313" key="2">
    <source>
        <dbReference type="EMBL" id="KAK9863107.1"/>
    </source>
</evidence>
<comment type="caution">
    <text evidence="2">The sequence shown here is derived from an EMBL/GenBank/DDBJ whole genome shotgun (WGS) entry which is preliminary data.</text>
</comment>
<gene>
    <name evidence="2" type="ORF">WJX84_005340</name>
</gene>
<dbReference type="AlphaFoldDB" id="A0AAW1T2C5"/>
<evidence type="ECO:0000313" key="3">
    <source>
        <dbReference type="Proteomes" id="UP001485043"/>
    </source>
</evidence>
<proteinExistence type="predicted"/>
<reference evidence="2 3" key="1">
    <citation type="journal article" date="2024" name="Nat. Commun.">
        <title>Phylogenomics reveals the evolutionary origins of lichenization in chlorophyte algae.</title>
        <authorList>
            <person name="Puginier C."/>
            <person name="Libourel C."/>
            <person name="Otte J."/>
            <person name="Skaloud P."/>
            <person name="Haon M."/>
            <person name="Grisel S."/>
            <person name="Petersen M."/>
            <person name="Berrin J.G."/>
            <person name="Delaux P.M."/>
            <person name="Dal Grande F."/>
            <person name="Keller J."/>
        </authorList>
    </citation>
    <scope>NUCLEOTIDE SEQUENCE [LARGE SCALE GENOMIC DNA]</scope>
    <source>
        <strain evidence="2 3">SAG 2523</strain>
    </source>
</reference>
<feature type="compositionally biased region" description="Low complexity" evidence="1">
    <location>
        <begin position="79"/>
        <end position="98"/>
    </location>
</feature>
<feature type="region of interest" description="Disordered" evidence="1">
    <location>
        <begin position="70"/>
        <end position="98"/>
    </location>
</feature>
<name>A0AAW1T2C5_9CHLO</name>
<keyword evidence="3" id="KW-1185">Reference proteome</keyword>
<dbReference type="Proteomes" id="UP001485043">
    <property type="component" value="Unassembled WGS sequence"/>
</dbReference>